<keyword evidence="2" id="KW-1185">Reference proteome</keyword>
<reference evidence="1 2" key="1">
    <citation type="submission" date="2019-07" db="EMBL/GenBank/DDBJ databases">
        <title>Draft genome for Aliikangiella sp. M105.</title>
        <authorList>
            <person name="Wang G."/>
        </authorList>
    </citation>
    <scope>NUCLEOTIDE SEQUENCE [LARGE SCALE GENOMIC DNA]</scope>
    <source>
        <strain evidence="1 2">M105</strain>
    </source>
</reference>
<evidence type="ECO:0000313" key="2">
    <source>
        <dbReference type="Proteomes" id="UP000315439"/>
    </source>
</evidence>
<comment type="caution">
    <text evidence="1">The sequence shown here is derived from an EMBL/GenBank/DDBJ whole genome shotgun (WGS) entry which is preliminary data.</text>
</comment>
<proteinExistence type="predicted"/>
<dbReference type="Pfam" id="PF20329">
    <property type="entry name" value="DUF6624"/>
    <property type="match status" value="1"/>
</dbReference>
<dbReference type="RefSeq" id="WP_142932213.1">
    <property type="nucleotide sequence ID" value="NZ_ML660165.1"/>
</dbReference>
<sequence>MKKICFGCLLLIVAKSSLGYEKIEYPTVRKQLLQMFTNDQNYLKQGRKQSDSDNVLYENTEKLKKIIAKIGWPTKDKVGRDGANSAWAIVQHADHDRKFQRKILLMMKPFVETKEIEPSEYAYLYDRVHVPQRFGTQGKCLDNRWEPREIEDEENLEARRKKFGMEPMAEYKLIVWKYGCQKFNSKINKRE</sequence>
<dbReference type="InterPro" id="IPR046732">
    <property type="entry name" value="DUF6624"/>
</dbReference>
<protein>
    <submittedName>
        <fullName evidence="1">Uncharacterized protein</fullName>
    </submittedName>
</protein>
<dbReference type="Proteomes" id="UP000315439">
    <property type="component" value="Unassembled WGS sequence"/>
</dbReference>
<dbReference type="EMBL" id="VIKS01000009">
    <property type="protein sequence ID" value="TQV87186.1"/>
    <property type="molecule type" value="Genomic_DNA"/>
</dbReference>
<organism evidence="1 2">
    <name type="scientific">Aliikangiella coralliicola</name>
    <dbReference type="NCBI Taxonomy" id="2592383"/>
    <lineage>
        <taxon>Bacteria</taxon>
        <taxon>Pseudomonadati</taxon>
        <taxon>Pseudomonadota</taxon>
        <taxon>Gammaproteobacteria</taxon>
        <taxon>Oceanospirillales</taxon>
        <taxon>Pleioneaceae</taxon>
        <taxon>Aliikangiella</taxon>
    </lineage>
</organism>
<name>A0A545UCK2_9GAMM</name>
<accession>A0A545UCK2</accession>
<dbReference type="AlphaFoldDB" id="A0A545UCK2"/>
<gene>
    <name evidence="1" type="ORF">FLL46_15395</name>
</gene>
<dbReference type="OrthoDB" id="2989458at2"/>
<evidence type="ECO:0000313" key="1">
    <source>
        <dbReference type="EMBL" id="TQV87186.1"/>
    </source>
</evidence>